<accession>A0A8J6HM33</accession>
<dbReference type="Proteomes" id="UP000719412">
    <property type="component" value="Unassembled WGS sequence"/>
</dbReference>
<feature type="region of interest" description="Disordered" evidence="1">
    <location>
        <begin position="133"/>
        <end position="172"/>
    </location>
</feature>
<evidence type="ECO:0000313" key="2">
    <source>
        <dbReference type="EMBL" id="KAH0817144.1"/>
    </source>
</evidence>
<sequence length="271" mass="33255">MKEMMESLGKYVRKKKLELNVEKTKMMVFDKRKRKSEENEWNWEERNIEHVKEVKYLGDRATDKAHIREIMRKANKKENDDVSEHDREYIDVLGKDLGMEETRRGGESAKKIFERGAGRNAWEEYKRNRMTVKAGKRAAKFEDKMDGRKNPEKKEREKYHQRNGYANEEGERLRAKGKWMNVELSERNKDTDKQEGRERIKESRYNREYEKCMTEEIPEYLRRESARERKMMERFRFGNKERENRYWMEGEERRCRMCYEERENGICRNTK</sequence>
<protein>
    <submittedName>
        <fullName evidence="2">Uncharacterized protein</fullName>
    </submittedName>
</protein>
<keyword evidence="3" id="KW-1185">Reference proteome</keyword>
<reference evidence="2" key="1">
    <citation type="journal article" date="2020" name="J Insects Food Feed">
        <title>The yellow mealworm (Tenebrio molitor) genome: a resource for the emerging insects as food and feed industry.</title>
        <authorList>
            <person name="Eriksson T."/>
            <person name="Andere A."/>
            <person name="Kelstrup H."/>
            <person name="Emery V."/>
            <person name="Picard C."/>
        </authorList>
    </citation>
    <scope>NUCLEOTIDE SEQUENCE</scope>
    <source>
        <strain evidence="2">Stoneville</strain>
        <tissue evidence="2">Whole head</tissue>
    </source>
</reference>
<feature type="compositionally biased region" description="Basic and acidic residues" evidence="1">
    <location>
        <begin position="139"/>
        <end position="160"/>
    </location>
</feature>
<evidence type="ECO:0000256" key="1">
    <source>
        <dbReference type="SAM" id="MobiDB-lite"/>
    </source>
</evidence>
<proteinExistence type="predicted"/>
<reference evidence="2" key="2">
    <citation type="submission" date="2021-08" db="EMBL/GenBank/DDBJ databases">
        <authorList>
            <person name="Eriksson T."/>
        </authorList>
    </citation>
    <scope>NUCLEOTIDE SEQUENCE</scope>
    <source>
        <strain evidence="2">Stoneville</strain>
        <tissue evidence="2">Whole head</tissue>
    </source>
</reference>
<gene>
    <name evidence="2" type="ORF">GEV33_005647</name>
</gene>
<organism evidence="2 3">
    <name type="scientific">Tenebrio molitor</name>
    <name type="common">Yellow mealworm beetle</name>
    <dbReference type="NCBI Taxonomy" id="7067"/>
    <lineage>
        <taxon>Eukaryota</taxon>
        <taxon>Metazoa</taxon>
        <taxon>Ecdysozoa</taxon>
        <taxon>Arthropoda</taxon>
        <taxon>Hexapoda</taxon>
        <taxon>Insecta</taxon>
        <taxon>Pterygota</taxon>
        <taxon>Neoptera</taxon>
        <taxon>Endopterygota</taxon>
        <taxon>Coleoptera</taxon>
        <taxon>Polyphaga</taxon>
        <taxon>Cucujiformia</taxon>
        <taxon>Tenebrionidae</taxon>
        <taxon>Tenebrio</taxon>
    </lineage>
</organism>
<comment type="caution">
    <text evidence="2">The sequence shown here is derived from an EMBL/GenBank/DDBJ whole genome shotgun (WGS) entry which is preliminary data.</text>
</comment>
<name>A0A8J6HM33_TENMO</name>
<dbReference type="EMBL" id="JABDTM020020232">
    <property type="protein sequence ID" value="KAH0817144.1"/>
    <property type="molecule type" value="Genomic_DNA"/>
</dbReference>
<dbReference type="AlphaFoldDB" id="A0A8J6HM33"/>
<evidence type="ECO:0000313" key="3">
    <source>
        <dbReference type="Proteomes" id="UP000719412"/>
    </source>
</evidence>